<accession>A0ABV4JMV4</accession>
<gene>
    <name evidence="1" type="ORF">AB2Z07_00830</name>
</gene>
<keyword evidence="2" id="KW-1185">Reference proteome</keyword>
<dbReference type="EMBL" id="JBFSOO010000001">
    <property type="protein sequence ID" value="MEZ6852085.1"/>
    <property type="molecule type" value="Genomic_DNA"/>
</dbReference>
<sequence length="329" mass="37781">MQDIDARLLLFKLSSCGWYKKRTQHVSHNPLEAFTALQDWVSARDTIEETHIFETEENEAEADPIYVYDIQKSPANNFLLTLWVGTHTDDKNQLLAVNKFATPGSIQNNQIKTQKFDDNYLPGFPHYFWIVPEKDLVISLYFGAVHSGFIRLRTYMKTFIQDYTLPPKSTRETINGIPKFAGSRIKKSSHIPHLKSRINFISYILLKKNLTMSVKTDRSYLTKLLDLVADASGNIIDKKSVLVETKLNITPTETLFDEIVDHWHEMPEDKIGFKFSDEENITYLDENLIKGGAYLENIEDNSAGILDAKALLHALDKQQTRILNQVNIN</sequence>
<evidence type="ECO:0000313" key="2">
    <source>
        <dbReference type="Proteomes" id="UP001568358"/>
    </source>
</evidence>
<protein>
    <submittedName>
        <fullName evidence="1">Uncharacterized protein</fullName>
    </submittedName>
</protein>
<name>A0ABV4JMV4_9BACT</name>
<proteinExistence type="predicted"/>
<organism evidence="1 2">
    <name type="scientific">Halodesulfovibrio aestuarii</name>
    <dbReference type="NCBI Taxonomy" id="126333"/>
    <lineage>
        <taxon>Bacteria</taxon>
        <taxon>Pseudomonadati</taxon>
        <taxon>Thermodesulfobacteriota</taxon>
        <taxon>Desulfovibrionia</taxon>
        <taxon>Desulfovibrionales</taxon>
        <taxon>Desulfovibrionaceae</taxon>
        <taxon>Halodesulfovibrio</taxon>
    </lineage>
</organism>
<dbReference type="RefSeq" id="WP_371149756.1">
    <property type="nucleotide sequence ID" value="NZ_JBFSOO010000001.1"/>
</dbReference>
<evidence type="ECO:0000313" key="1">
    <source>
        <dbReference type="EMBL" id="MEZ6852085.1"/>
    </source>
</evidence>
<reference evidence="1 2" key="1">
    <citation type="submission" date="2024-07" db="EMBL/GenBank/DDBJ databases">
        <title>Active virus-host system and metabolic interactions in a Lokiarchaeon culture.</title>
        <authorList>
            <person name="Ponce Toledo R.I."/>
            <person name="Rodrigues Oliveira T."/>
            <person name="Schleper C."/>
        </authorList>
    </citation>
    <scope>NUCLEOTIDE SEQUENCE [LARGE SCALE GENOMIC DNA]</scope>
    <source>
        <strain evidence="1 2">B35</strain>
    </source>
</reference>
<dbReference type="Proteomes" id="UP001568358">
    <property type="component" value="Unassembled WGS sequence"/>
</dbReference>
<comment type="caution">
    <text evidence="1">The sequence shown here is derived from an EMBL/GenBank/DDBJ whole genome shotgun (WGS) entry which is preliminary data.</text>
</comment>